<protein>
    <submittedName>
        <fullName evidence="2">Uncharacterized protein</fullName>
    </submittedName>
</protein>
<feature type="region of interest" description="Disordered" evidence="1">
    <location>
        <begin position="1"/>
        <end position="33"/>
    </location>
</feature>
<gene>
    <name evidence="2" type="ORF">DA73_0207995</name>
</gene>
<name>A0A0C1NEQ3_9CYAN</name>
<accession>A0A0C1NEQ3</accession>
<proteinExistence type="predicted"/>
<dbReference type="AlphaFoldDB" id="A0A0C1NEQ3"/>
<feature type="compositionally biased region" description="Polar residues" evidence="1">
    <location>
        <begin position="14"/>
        <end position="33"/>
    </location>
</feature>
<evidence type="ECO:0000313" key="2">
    <source>
        <dbReference type="EMBL" id="KIE13292.1"/>
    </source>
</evidence>
<organism evidence="2">
    <name type="scientific">Tolypothrix bouteillei VB521301</name>
    <dbReference type="NCBI Taxonomy" id="1479485"/>
    <lineage>
        <taxon>Bacteria</taxon>
        <taxon>Bacillati</taxon>
        <taxon>Cyanobacteriota</taxon>
        <taxon>Cyanophyceae</taxon>
        <taxon>Nostocales</taxon>
        <taxon>Tolypothrichaceae</taxon>
        <taxon>Tolypothrix</taxon>
    </lineage>
</organism>
<feature type="compositionally biased region" description="Basic and acidic residues" evidence="1">
    <location>
        <begin position="1"/>
        <end position="11"/>
    </location>
</feature>
<comment type="caution">
    <text evidence="2">The sequence shown here is derived from an EMBL/GenBank/DDBJ whole genome shotgun (WGS) entry which is preliminary data.</text>
</comment>
<reference evidence="2" key="1">
    <citation type="journal article" date="2015" name="Genome Announc.">
        <title>Draft Genome Sequence of Tolypothrix boutellei Strain VB521301.</title>
        <authorList>
            <person name="Chandrababunaidu M.M."/>
            <person name="Singh D."/>
            <person name="Sen D."/>
            <person name="Bhan S."/>
            <person name="Das S."/>
            <person name="Gupta A."/>
            <person name="Adhikary S.P."/>
            <person name="Tripathy S."/>
        </authorList>
    </citation>
    <scope>NUCLEOTIDE SEQUENCE</scope>
    <source>
        <strain evidence="2">VB521301</strain>
    </source>
</reference>
<evidence type="ECO:0000256" key="1">
    <source>
        <dbReference type="SAM" id="MobiDB-lite"/>
    </source>
</evidence>
<sequence length="136" mass="15182">MTLDISTKDINEAEPNTTRAENFSGFGSPSRNSTNACKCWVSFLKRHVTQRGEPSEVCYWGKPPSRNFSPHVSGSPTYLFSYFHAKPSSIEAKPLKMHSQAEPGNEIAKAASGLLLWAKFVMHNPSIKYTLRTFSI</sequence>
<dbReference type="EMBL" id="JHEG02000019">
    <property type="protein sequence ID" value="KIE13292.1"/>
    <property type="molecule type" value="Genomic_DNA"/>
</dbReference>